<reference evidence="2" key="1">
    <citation type="submission" date="2017-08" db="EMBL/GenBank/DDBJ databases">
        <authorList>
            <person name="Varghese N."/>
            <person name="Submissions S."/>
        </authorList>
    </citation>
    <scope>NUCLEOTIDE SEQUENCE [LARGE SCALE GENOMIC DNA]</scope>
    <source>
        <strain evidence="2">DSM 4725</strain>
    </source>
</reference>
<dbReference type="AlphaFoldDB" id="A0A285VE35"/>
<protein>
    <submittedName>
        <fullName evidence="1">Uncharacterized protein</fullName>
    </submittedName>
</protein>
<sequence length="35" mass="4302">MTALPREMLRSDLFHVEQVQMPDPFHVKRHQEELR</sequence>
<keyword evidence="2" id="KW-1185">Reference proteome</keyword>
<gene>
    <name evidence="1" type="ORF">SAMN05660748_4055</name>
</gene>
<accession>A0A285VE35</accession>
<evidence type="ECO:0000313" key="1">
    <source>
        <dbReference type="EMBL" id="SOC52375.1"/>
    </source>
</evidence>
<name>A0A285VE35_9ACTN</name>
<evidence type="ECO:0000313" key="2">
    <source>
        <dbReference type="Proteomes" id="UP000219435"/>
    </source>
</evidence>
<dbReference type="Proteomes" id="UP000219435">
    <property type="component" value="Unassembled WGS sequence"/>
</dbReference>
<organism evidence="1 2">
    <name type="scientific">Blastococcus aggregatus</name>
    <dbReference type="NCBI Taxonomy" id="38502"/>
    <lineage>
        <taxon>Bacteria</taxon>
        <taxon>Bacillati</taxon>
        <taxon>Actinomycetota</taxon>
        <taxon>Actinomycetes</taxon>
        <taxon>Geodermatophilales</taxon>
        <taxon>Geodermatophilaceae</taxon>
        <taxon>Blastococcus</taxon>
    </lineage>
</organism>
<dbReference type="EMBL" id="OBQI01000006">
    <property type="protein sequence ID" value="SOC52375.1"/>
    <property type="molecule type" value="Genomic_DNA"/>
</dbReference>
<proteinExistence type="predicted"/>